<evidence type="ECO:0000313" key="4">
    <source>
        <dbReference type="EMBL" id="MEQ2562386.1"/>
    </source>
</evidence>
<feature type="region of interest" description="Disordered" evidence="2">
    <location>
        <begin position="39"/>
        <end position="115"/>
    </location>
</feature>
<dbReference type="SUPFAM" id="SSF56300">
    <property type="entry name" value="Metallo-dependent phosphatases"/>
    <property type="match status" value="1"/>
</dbReference>
<keyword evidence="4" id="KW-0378">Hydrolase</keyword>
<dbReference type="GO" id="GO:0016787">
    <property type="term" value="F:hydrolase activity"/>
    <property type="evidence" value="ECO:0007669"/>
    <property type="project" value="UniProtKB-KW"/>
</dbReference>
<evidence type="ECO:0000256" key="1">
    <source>
        <dbReference type="ARBA" id="ARBA00005662"/>
    </source>
</evidence>
<dbReference type="EC" id="3.1.-.-" evidence="4"/>
<comment type="similarity">
    <text evidence="1">Belongs to the CapA family.</text>
</comment>
<feature type="domain" description="Capsule synthesis protein CapA" evidence="3">
    <location>
        <begin position="122"/>
        <end position="366"/>
    </location>
</feature>
<dbReference type="PANTHER" id="PTHR33393">
    <property type="entry name" value="POLYGLUTAMINE SYNTHESIS ACCESSORY PROTEIN RV0574C-RELATED"/>
    <property type="match status" value="1"/>
</dbReference>
<dbReference type="RefSeq" id="WP_349228702.1">
    <property type="nucleotide sequence ID" value="NZ_JBBMFJ010000005.1"/>
</dbReference>
<evidence type="ECO:0000259" key="3">
    <source>
        <dbReference type="SMART" id="SM00854"/>
    </source>
</evidence>
<accession>A0ABV1HJ94</accession>
<dbReference type="CDD" id="cd07381">
    <property type="entry name" value="MPP_CapA"/>
    <property type="match status" value="1"/>
</dbReference>
<dbReference type="Gene3D" id="3.60.21.10">
    <property type="match status" value="1"/>
</dbReference>
<organism evidence="4 5">
    <name type="scientific">Ventrimonas faecis</name>
    <dbReference type="NCBI Taxonomy" id="3133170"/>
    <lineage>
        <taxon>Bacteria</taxon>
        <taxon>Bacillati</taxon>
        <taxon>Bacillota</taxon>
        <taxon>Clostridia</taxon>
        <taxon>Lachnospirales</taxon>
        <taxon>Lachnospiraceae</taxon>
        <taxon>Ventrimonas</taxon>
    </lineage>
</organism>
<feature type="compositionally biased region" description="Acidic residues" evidence="2">
    <location>
        <begin position="70"/>
        <end position="80"/>
    </location>
</feature>
<comment type="caution">
    <text evidence="4">The sequence shown here is derived from an EMBL/GenBank/DDBJ whole genome shotgun (WGS) entry which is preliminary data.</text>
</comment>
<name>A0ABV1HJ94_9FIRM</name>
<keyword evidence="5" id="KW-1185">Reference proteome</keyword>
<evidence type="ECO:0000313" key="5">
    <source>
        <dbReference type="Proteomes" id="UP001437460"/>
    </source>
</evidence>
<evidence type="ECO:0000256" key="2">
    <source>
        <dbReference type="SAM" id="MobiDB-lite"/>
    </source>
</evidence>
<protein>
    <submittedName>
        <fullName evidence="4">CapA family protein</fullName>
        <ecNumber evidence="4">3.1.-.-</ecNumber>
    </submittedName>
</protein>
<dbReference type="InterPro" id="IPR052169">
    <property type="entry name" value="CW_Biosynth-Accessory"/>
</dbReference>
<gene>
    <name evidence="4" type="ORF">WMO41_04265</name>
</gene>
<proteinExistence type="inferred from homology"/>
<dbReference type="Pfam" id="PF09587">
    <property type="entry name" value="PGA_cap"/>
    <property type="match status" value="1"/>
</dbReference>
<dbReference type="SMART" id="SM00854">
    <property type="entry name" value="PGA_cap"/>
    <property type="match status" value="1"/>
</dbReference>
<dbReference type="PANTHER" id="PTHR33393:SF13">
    <property type="entry name" value="PGA BIOSYNTHESIS PROTEIN CAPA"/>
    <property type="match status" value="1"/>
</dbReference>
<dbReference type="InterPro" id="IPR019079">
    <property type="entry name" value="Capsule_synth_CapA"/>
</dbReference>
<dbReference type="EMBL" id="JBBMFJ010000005">
    <property type="protein sequence ID" value="MEQ2562386.1"/>
    <property type="molecule type" value="Genomic_DNA"/>
</dbReference>
<reference evidence="4 5" key="1">
    <citation type="submission" date="2024-03" db="EMBL/GenBank/DDBJ databases">
        <title>Human intestinal bacterial collection.</title>
        <authorList>
            <person name="Pauvert C."/>
            <person name="Hitch T.C.A."/>
            <person name="Clavel T."/>
        </authorList>
    </citation>
    <scope>NUCLEOTIDE SEQUENCE [LARGE SCALE GENOMIC DNA]</scope>
    <source>
        <strain evidence="4 5">CLA-AP-H27</strain>
    </source>
</reference>
<dbReference type="PROSITE" id="PS51257">
    <property type="entry name" value="PROKAR_LIPOPROTEIN"/>
    <property type="match status" value="1"/>
</dbReference>
<sequence>MGTDHRINAVTMAAALLGAVLLGGCSHTSYEKITVAETEAQQAEGTGKTEENLAAERIGESDAETGIILETEDQNAEDFSENAGESGQNLADGMQAGNPDGTGGADALDPSGDPGAASDSMTILFSGDVLLSDHVLNAYSRAGGISGVLDGGYLNAIQSADYFVVNEEFPFSSRGTQAADKQYTFRLAPEKVSMFQEMGIDAVTLANNHALDYGTDALLDTCEVLDGAGILHTGAGKDLNAAKQPVVFEKNGQRVALIGATRVIPEAGWAAANGHPGMLSSYEVSVEPLLAQIAECHAQGEKVVVLIHWGIERDETPQEYQRALAKRYIDAGADLVIGSHPHVLQGIEYYKGKPIFYSLGNFVFGSSIPKTMLVQAEFSGDSLDLKLIPGTSSGGYTRTLTDAGAKTQFYQYLEGISFGVSLGADGTVSPQP</sequence>
<dbReference type="Proteomes" id="UP001437460">
    <property type="component" value="Unassembled WGS sequence"/>
</dbReference>
<dbReference type="InterPro" id="IPR029052">
    <property type="entry name" value="Metallo-depent_PP-like"/>
</dbReference>